<evidence type="ECO:0000313" key="6">
    <source>
        <dbReference type="Proteomes" id="UP001346149"/>
    </source>
</evidence>
<dbReference type="Proteomes" id="UP001346149">
    <property type="component" value="Unassembled WGS sequence"/>
</dbReference>
<dbReference type="AlphaFoldDB" id="A0AAN7QIR3"/>
<dbReference type="PANTHER" id="PTHR31301">
    <property type="entry name" value="LOB DOMAIN-CONTAINING PROTEIN 4-RELATED"/>
    <property type="match status" value="1"/>
</dbReference>
<evidence type="ECO:0000256" key="1">
    <source>
        <dbReference type="ARBA" id="ARBA00005474"/>
    </source>
</evidence>
<comment type="caution">
    <text evidence="5">The sequence shown here is derived from an EMBL/GenBank/DDBJ whole genome shotgun (WGS) entry which is preliminary data.</text>
</comment>
<evidence type="ECO:0000313" key="5">
    <source>
        <dbReference type="EMBL" id="KAK4768916.1"/>
    </source>
</evidence>
<sequence length="229" mass="25058">MEIPNAAMSQTVFHAPPVFTISAPPISSSSSYTSSSSPPHLSTPTGTTTAAQPPQIGAVASPCAACKILRRRCAMGCVLAPYFPPTEPQKFTIAHRVFGASNITKFLLELPESHREDAVSSMVYEANARLQNPVYGCAGAIFHLQNEVSDLQAQLAKSQAELFSLQAQHASLKDALICKEMSSKDYHLQQHHPNFCRLEPTSISLQQFNDTSCFFEDDDSTFIYEGLWC</sequence>
<organism evidence="5 6">
    <name type="scientific">Trapa natans</name>
    <name type="common">Water chestnut</name>
    <dbReference type="NCBI Taxonomy" id="22666"/>
    <lineage>
        <taxon>Eukaryota</taxon>
        <taxon>Viridiplantae</taxon>
        <taxon>Streptophyta</taxon>
        <taxon>Embryophyta</taxon>
        <taxon>Tracheophyta</taxon>
        <taxon>Spermatophyta</taxon>
        <taxon>Magnoliopsida</taxon>
        <taxon>eudicotyledons</taxon>
        <taxon>Gunneridae</taxon>
        <taxon>Pentapetalae</taxon>
        <taxon>rosids</taxon>
        <taxon>malvids</taxon>
        <taxon>Myrtales</taxon>
        <taxon>Lythraceae</taxon>
        <taxon>Trapa</taxon>
    </lineage>
</organism>
<gene>
    <name evidence="5" type="ORF">SAY86_027066</name>
</gene>
<dbReference type="Pfam" id="PF03195">
    <property type="entry name" value="LOB"/>
    <property type="match status" value="1"/>
</dbReference>
<dbReference type="InterPro" id="IPR004883">
    <property type="entry name" value="LOB"/>
</dbReference>
<evidence type="ECO:0000256" key="3">
    <source>
        <dbReference type="SAM" id="MobiDB-lite"/>
    </source>
</evidence>
<reference evidence="5 6" key="1">
    <citation type="journal article" date="2023" name="Hortic Res">
        <title>Pangenome of water caltrop reveals structural variations and asymmetric subgenome divergence after allopolyploidization.</title>
        <authorList>
            <person name="Zhang X."/>
            <person name="Chen Y."/>
            <person name="Wang L."/>
            <person name="Yuan Y."/>
            <person name="Fang M."/>
            <person name="Shi L."/>
            <person name="Lu R."/>
            <person name="Comes H.P."/>
            <person name="Ma Y."/>
            <person name="Chen Y."/>
            <person name="Huang G."/>
            <person name="Zhou Y."/>
            <person name="Zheng Z."/>
            <person name="Qiu Y."/>
        </authorList>
    </citation>
    <scope>NUCLEOTIDE SEQUENCE [LARGE SCALE GENOMIC DNA]</scope>
    <source>
        <strain evidence="5">F231</strain>
    </source>
</reference>
<proteinExistence type="inferred from homology"/>
<evidence type="ECO:0000256" key="2">
    <source>
        <dbReference type="SAM" id="Coils"/>
    </source>
</evidence>
<dbReference type="PROSITE" id="PS50891">
    <property type="entry name" value="LOB"/>
    <property type="match status" value="1"/>
</dbReference>
<feature type="domain" description="LOB" evidence="4">
    <location>
        <begin position="61"/>
        <end position="162"/>
    </location>
</feature>
<keyword evidence="2" id="KW-0175">Coiled coil</keyword>
<feature type="region of interest" description="Disordered" evidence="3">
    <location>
        <begin position="30"/>
        <end position="54"/>
    </location>
</feature>
<protein>
    <recommendedName>
        <fullName evidence="4">LOB domain-containing protein</fullName>
    </recommendedName>
</protein>
<accession>A0AAN7QIR3</accession>
<evidence type="ECO:0000259" key="4">
    <source>
        <dbReference type="PROSITE" id="PS50891"/>
    </source>
</evidence>
<keyword evidence="6" id="KW-1185">Reference proteome</keyword>
<feature type="coiled-coil region" evidence="2">
    <location>
        <begin position="141"/>
        <end position="168"/>
    </location>
</feature>
<dbReference type="EMBL" id="JAXQNO010000021">
    <property type="protein sequence ID" value="KAK4768916.1"/>
    <property type="molecule type" value="Genomic_DNA"/>
</dbReference>
<name>A0AAN7QIR3_TRANT</name>
<comment type="similarity">
    <text evidence="1">Belongs to the LOB domain-containing protein family.</text>
</comment>
<dbReference type="PANTHER" id="PTHR31301:SF206">
    <property type="entry name" value="LOB DOMAIN-CONTAINING PROTEIN 1"/>
    <property type="match status" value="1"/>
</dbReference>